<accession>A0A922HR06</accession>
<feature type="transmembrane region" description="Helical" evidence="1">
    <location>
        <begin position="250"/>
        <end position="267"/>
    </location>
</feature>
<organism evidence="2 3">
    <name type="scientific">Dermatophagoides farinae</name>
    <name type="common">American house dust mite</name>
    <dbReference type="NCBI Taxonomy" id="6954"/>
    <lineage>
        <taxon>Eukaryota</taxon>
        <taxon>Metazoa</taxon>
        <taxon>Ecdysozoa</taxon>
        <taxon>Arthropoda</taxon>
        <taxon>Chelicerata</taxon>
        <taxon>Arachnida</taxon>
        <taxon>Acari</taxon>
        <taxon>Acariformes</taxon>
        <taxon>Sarcoptiformes</taxon>
        <taxon>Astigmata</taxon>
        <taxon>Psoroptidia</taxon>
        <taxon>Analgoidea</taxon>
        <taxon>Pyroglyphidae</taxon>
        <taxon>Dermatophagoidinae</taxon>
        <taxon>Dermatophagoides</taxon>
    </lineage>
</organism>
<feature type="transmembrane region" description="Helical" evidence="1">
    <location>
        <begin position="97"/>
        <end position="117"/>
    </location>
</feature>
<reference evidence="2" key="2">
    <citation type="journal article" date="2022" name="Res Sq">
        <title>Comparative Genomics Reveals Insights into the Divergent Evolution of Astigmatic Mites and Household Pest Adaptations.</title>
        <authorList>
            <person name="Xiong Q."/>
            <person name="Wan A.T.-Y."/>
            <person name="Liu X.-Y."/>
            <person name="Fung C.S.-H."/>
            <person name="Xiao X."/>
            <person name="Malainual N."/>
            <person name="Hou J."/>
            <person name="Wang L."/>
            <person name="Wang M."/>
            <person name="Yang K."/>
            <person name="Cui Y."/>
            <person name="Leung E."/>
            <person name="Nong W."/>
            <person name="Shin S.-K."/>
            <person name="Au S."/>
            <person name="Jeong K.Y."/>
            <person name="Chew F.T."/>
            <person name="Hui J."/>
            <person name="Leung T.F."/>
            <person name="Tungtrongchitr A."/>
            <person name="Zhong N."/>
            <person name="Liu Z."/>
            <person name="Tsui S."/>
        </authorList>
    </citation>
    <scope>NUCLEOTIDE SEQUENCE</scope>
    <source>
        <strain evidence="2">Derf</strain>
        <tissue evidence="2">Whole organism</tissue>
    </source>
</reference>
<name>A0A922HR06_DERFA</name>
<keyword evidence="1" id="KW-1133">Transmembrane helix</keyword>
<feature type="transmembrane region" description="Helical" evidence="1">
    <location>
        <begin position="586"/>
        <end position="611"/>
    </location>
</feature>
<gene>
    <name evidence="2" type="ORF">DERF_011952</name>
</gene>
<feature type="transmembrane region" description="Helical" evidence="1">
    <location>
        <begin position="741"/>
        <end position="761"/>
    </location>
</feature>
<feature type="transmembrane region" description="Helical" evidence="1">
    <location>
        <begin position="212"/>
        <end position="238"/>
    </location>
</feature>
<feature type="transmembrane region" description="Helical" evidence="1">
    <location>
        <begin position="172"/>
        <end position="192"/>
    </location>
</feature>
<keyword evidence="1" id="KW-0472">Membrane</keyword>
<sequence length="877" mass="106366">MNHSQHQFDHIMNKSFCHLKYYSFRMEYSLDDYVGRKISTTYRTFRRAIWITLNNWISILFLFINVFYNKNSNHHHHHIIIDMEHMETMTKTNRIDLLFLELLIIFTLLEIMWIFLLKMIMNYRCTLNDFFINNLSKSIGYDNVNHLDDDDREKLIKFFININRITVIMHKIIIYILIMINTYFIVHCFHLYQNDEITGMQLLFTSIMFYEYCRHICYMLGQLFISLKILLLLIDFCITRIRSLWRSLSTILWRPISKIVLVKKIFIRHFQYRYVRLYEETINFNHVLSMILFFVEMISKSAIIMSYIFYSQQINISAFNTISIMSLISTFFLTTFLNLRVSQLPTCNIECSRSLFRWLARSQYNELNGSERIQWQQRTRNIRPTIRLNYFIQIMINNRFGFSCGHLFFINKFTYIRMMKILKLLWKNFENKNLQMNNIFIEGFENWKFYSFRLNYSLSDYRNWRIEKCSYQTINRSIWITINAWIIIIGMATMIYYENNPYLLNLHHIERIYNVNRYDLLVINLIFCFIILEYMWLHLFNEVINYRSSINNFLINNIPFDCKQLKSESLEYLISLYSFTNFFAKLLHRIVVISLIMIYSLFIVLALILYVKEQINLIQMISSLPFLGFLSLHLMYLMGQLFINLNFILFLVEYFQIRMKHLLHISKWASNNQMMITTNINGEYRRRIFWNNFHRKYLQLYSETISFSPTLGIVLFTLEMMSKSSIVISMLFYVRQTHMNLFIIVSLMIALMVFCFPIILYSRVARLPSYNQLCSRYMLNWSSRPQWLLLIGNQNNNNDGNNNFIKITTTTNYRSRIQHYSLKSTLFVQTMNNNRFGFKCGHLFFITKFRYIQLLIFNIHLLLKFYKKLIHSSSTNL</sequence>
<feature type="transmembrane region" description="Helical" evidence="1">
    <location>
        <begin position="322"/>
        <end position="341"/>
    </location>
</feature>
<evidence type="ECO:0000256" key="1">
    <source>
        <dbReference type="SAM" id="Phobius"/>
    </source>
</evidence>
<feature type="transmembrane region" description="Helical" evidence="1">
    <location>
        <begin position="623"/>
        <end position="652"/>
    </location>
</feature>
<feature type="transmembrane region" description="Helical" evidence="1">
    <location>
        <begin position="478"/>
        <end position="497"/>
    </location>
</feature>
<reference evidence="2" key="1">
    <citation type="submission" date="2013-05" db="EMBL/GenBank/DDBJ databases">
        <authorList>
            <person name="Yim A.K.Y."/>
            <person name="Chan T.F."/>
            <person name="Ji K.M."/>
            <person name="Liu X.Y."/>
            <person name="Zhou J.W."/>
            <person name="Li R.Q."/>
            <person name="Yang K.Y."/>
            <person name="Li J."/>
            <person name="Li M."/>
            <person name="Law P.T.W."/>
            <person name="Wu Y.L."/>
            <person name="Cai Z.L."/>
            <person name="Qin H."/>
            <person name="Bao Y."/>
            <person name="Leung R.K.K."/>
            <person name="Ng P.K.S."/>
            <person name="Zou J."/>
            <person name="Zhong X.J."/>
            <person name="Ran P.X."/>
            <person name="Zhong N.S."/>
            <person name="Liu Z.G."/>
            <person name="Tsui S.K.W."/>
        </authorList>
    </citation>
    <scope>NUCLEOTIDE SEQUENCE</scope>
    <source>
        <strain evidence="2">Derf</strain>
        <tissue evidence="2">Whole organism</tissue>
    </source>
</reference>
<protein>
    <submittedName>
        <fullName evidence="2">Uncharacterized protein</fullName>
    </submittedName>
</protein>
<feature type="transmembrane region" description="Helical" evidence="1">
    <location>
        <begin position="518"/>
        <end position="537"/>
    </location>
</feature>
<evidence type="ECO:0000313" key="2">
    <source>
        <dbReference type="EMBL" id="KAH9501083.1"/>
    </source>
</evidence>
<comment type="caution">
    <text evidence="2">The sequence shown here is derived from an EMBL/GenBank/DDBJ whole genome shotgun (WGS) entry which is preliminary data.</text>
</comment>
<keyword evidence="3" id="KW-1185">Reference proteome</keyword>
<feature type="transmembrane region" description="Helical" evidence="1">
    <location>
        <begin position="287"/>
        <end position="310"/>
    </location>
</feature>
<feature type="transmembrane region" description="Helical" evidence="1">
    <location>
        <begin position="48"/>
        <end position="68"/>
    </location>
</feature>
<proteinExistence type="predicted"/>
<evidence type="ECO:0000313" key="3">
    <source>
        <dbReference type="Proteomes" id="UP000790347"/>
    </source>
</evidence>
<dbReference type="Proteomes" id="UP000790347">
    <property type="component" value="Unassembled WGS sequence"/>
</dbReference>
<dbReference type="AlphaFoldDB" id="A0A922HR06"/>
<dbReference type="EMBL" id="ASGP02000006">
    <property type="protein sequence ID" value="KAH9501083.1"/>
    <property type="molecule type" value="Genomic_DNA"/>
</dbReference>
<keyword evidence="1" id="KW-0812">Transmembrane</keyword>
<feature type="transmembrane region" description="Helical" evidence="1">
    <location>
        <begin position="843"/>
        <end position="863"/>
    </location>
</feature>